<proteinExistence type="inferred from homology"/>
<comment type="caution">
    <text evidence="7">The sequence shown here is derived from an EMBL/GenBank/DDBJ whole genome shotgun (WGS) entry which is preliminary data.</text>
</comment>
<dbReference type="Pfam" id="PF00877">
    <property type="entry name" value="NLPC_P60"/>
    <property type="match status" value="1"/>
</dbReference>
<keyword evidence="2" id="KW-0645">Protease</keyword>
<dbReference type="InterPro" id="IPR051794">
    <property type="entry name" value="PG_Endopeptidase_C40"/>
</dbReference>
<dbReference type="SUPFAM" id="SSF54001">
    <property type="entry name" value="Cysteine proteinases"/>
    <property type="match status" value="1"/>
</dbReference>
<evidence type="ECO:0000313" key="8">
    <source>
        <dbReference type="Proteomes" id="UP000636918"/>
    </source>
</evidence>
<keyword evidence="8" id="KW-1185">Reference proteome</keyword>
<organism evidence="7 8">
    <name type="scientific">Nocardioides baculatus</name>
    <dbReference type="NCBI Taxonomy" id="2801337"/>
    <lineage>
        <taxon>Bacteria</taxon>
        <taxon>Bacillati</taxon>
        <taxon>Actinomycetota</taxon>
        <taxon>Actinomycetes</taxon>
        <taxon>Propionibacteriales</taxon>
        <taxon>Nocardioidaceae</taxon>
        <taxon>Nocardioides</taxon>
    </lineage>
</organism>
<feature type="coiled-coil region" evidence="5">
    <location>
        <begin position="191"/>
        <end position="249"/>
    </location>
</feature>
<evidence type="ECO:0000256" key="4">
    <source>
        <dbReference type="ARBA" id="ARBA00022807"/>
    </source>
</evidence>
<keyword evidence="3" id="KW-0378">Hydrolase</keyword>
<accession>A0ABS1L7F7</accession>
<dbReference type="Proteomes" id="UP000636918">
    <property type="component" value="Unassembled WGS sequence"/>
</dbReference>
<dbReference type="InterPro" id="IPR000064">
    <property type="entry name" value="NLP_P60_dom"/>
</dbReference>
<evidence type="ECO:0000313" key="7">
    <source>
        <dbReference type="EMBL" id="MBL0747462.1"/>
    </source>
</evidence>
<keyword evidence="4" id="KW-0788">Thiol protease</keyword>
<comment type="similarity">
    <text evidence="1">Belongs to the peptidase C40 family.</text>
</comment>
<evidence type="ECO:0000256" key="1">
    <source>
        <dbReference type="ARBA" id="ARBA00007074"/>
    </source>
</evidence>
<feature type="coiled-coil region" evidence="5">
    <location>
        <begin position="89"/>
        <end position="144"/>
    </location>
</feature>
<name>A0ABS1L7F7_9ACTN</name>
<dbReference type="EMBL" id="JAERSG010000002">
    <property type="protein sequence ID" value="MBL0747462.1"/>
    <property type="molecule type" value="Genomic_DNA"/>
</dbReference>
<dbReference type="Gene3D" id="3.90.1720.10">
    <property type="entry name" value="endopeptidase domain like (from Nostoc punctiforme)"/>
    <property type="match status" value="1"/>
</dbReference>
<evidence type="ECO:0000256" key="5">
    <source>
        <dbReference type="SAM" id="Coils"/>
    </source>
</evidence>
<dbReference type="PROSITE" id="PS51935">
    <property type="entry name" value="NLPC_P60"/>
    <property type="match status" value="1"/>
</dbReference>
<evidence type="ECO:0000259" key="6">
    <source>
        <dbReference type="PROSITE" id="PS51935"/>
    </source>
</evidence>
<dbReference type="PANTHER" id="PTHR47359:SF3">
    <property type="entry name" value="NLP_P60 DOMAIN-CONTAINING PROTEIN-RELATED"/>
    <property type="match status" value="1"/>
</dbReference>
<reference evidence="7 8" key="1">
    <citation type="submission" date="2021-01" db="EMBL/GenBank/DDBJ databases">
        <title>Genome seq and assembly of Nocardiodes sp. G10.</title>
        <authorList>
            <person name="Chhetri G."/>
        </authorList>
    </citation>
    <scope>NUCLEOTIDE SEQUENCE [LARGE SCALE GENOMIC DNA]</scope>
    <source>
        <strain evidence="7 8">G10</strain>
    </source>
</reference>
<sequence>MTVDDEPGNQPSPWGESPARRIARAVRGAGVGNVVPNPSAHLVGVRHPQGVPPLVAHNRKRVGATALGLAAIAAIAFVPATPAQADPSIKDVKARVERLYHEAEAAQERLHDARIDLADLRQDLAGLKADQARQDQRLDEVRDQVSDAVVRQLEGEGISTVGQVVVSDDPGAFLDTLSTMSSFNDLQSSMLADYDTQLEALEIRREATDSRTQEIAALTEQLSAESETVDDKLAEAKSLLSDLEAEERERVLASRSGVTRMPSSVPASGRAAAAVSYAMAQVGDAYVYGAMGENAFDCSGLTMRAWAQAGVSLPHSSSAQYGSGPHIAASDLQPGDLVFYYSPISHVGMYIGNGMIVHAANPGTGVTVSGLYSMPYVGAVRPG</sequence>
<keyword evidence="5" id="KW-0175">Coiled coil</keyword>
<evidence type="ECO:0000256" key="3">
    <source>
        <dbReference type="ARBA" id="ARBA00022801"/>
    </source>
</evidence>
<evidence type="ECO:0000256" key="2">
    <source>
        <dbReference type="ARBA" id="ARBA00022670"/>
    </source>
</evidence>
<dbReference type="InterPro" id="IPR038765">
    <property type="entry name" value="Papain-like_cys_pep_sf"/>
</dbReference>
<protein>
    <submittedName>
        <fullName evidence="7">C40 family peptidase</fullName>
    </submittedName>
</protein>
<feature type="domain" description="NlpC/P60" evidence="6">
    <location>
        <begin position="268"/>
        <end position="383"/>
    </location>
</feature>
<dbReference type="PANTHER" id="PTHR47359">
    <property type="entry name" value="PEPTIDOGLYCAN DL-ENDOPEPTIDASE CWLO"/>
    <property type="match status" value="1"/>
</dbReference>
<gene>
    <name evidence="7" type="ORF">JI751_07570</name>
</gene>